<protein>
    <submittedName>
        <fullName evidence="1">Uncharacterized protein</fullName>
    </submittedName>
</protein>
<dbReference type="Proteomes" id="UP000028725">
    <property type="component" value="Unassembled WGS sequence"/>
</dbReference>
<proteinExistence type="predicted"/>
<comment type="caution">
    <text evidence="1">The sequence shown here is derived from an EMBL/GenBank/DDBJ whole genome shotgun (WGS) entry which is preliminary data.</text>
</comment>
<sequence length="156" mass="17816">MEEFRVPKQPIIAQVILPGGEAREVSVFLTTGVPHYSETERLSDLLNSESRFIPAQDVATGRVTFLNSVAIAVARTDVEHELREEDRLTIMTEHEVEIRLVDGQRLQGLIVYMQPEGRTRLNDFLNDAPQFIRLIQDKRVALVNKRHVAYVEPLAR</sequence>
<accession>A0A085WSV0</accession>
<dbReference type="RefSeq" id="WP_240486629.1">
    <property type="nucleotide sequence ID" value="NZ_JMCB01000003.1"/>
</dbReference>
<dbReference type="STRING" id="394096.DB31_5805"/>
<dbReference type="AlphaFoldDB" id="A0A085WSV0"/>
<organism evidence="1 2">
    <name type="scientific">Hyalangium minutum</name>
    <dbReference type="NCBI Taxonomy" id="394096"/>
    <lineage>
        <taxon>Bacteria</taxon>
        <taxon>Pseudomonadati</taxon>
        <taxon>Myxococcota</taxon>
        <taxon>Myxococcia</taxon>
        <taxon>Myxococcales</taxon>
        <taxon>Cystobacterineae</taxon>
        <taxon>Archangiaceae</taxon>
        <taxon>Hyalangium</taxon>
    </lineage>
</organism>
<evidence type="ECO:0000313" key="2">
    <source>
        <dbReference type="Proteomes" id="UP000028725"/>
    </source>
</evidence>
<gene>
    <name evidence="1" type="ORF">DB31_5805</name>
</gene>
<reference evidence="1 2" key="1">
    <citation type="submission" date="2014-04" db="EMBL/GenBank/DDBJ databases">
        <title>Genome assembly of Hyalangium minutum DSM 14724.</title>
        <authorList>
            <person name="Sharma G."/>
            <person name="Subramanian S."/>
        </authorList>
    </citation>
    <scope>NUCLEOTIDE SEQUENCE [LARGE SCALE GENOMIC DNA]</scope>
    <source>
        <strain evidence="1 2">DSM 14724</strain>
    </source>
</reference>
<evidence type="ECO:0000313" key="1">
    <source>
        <dbReference type="EMBL" id="KFE70763.1"/>
    </source>
</evidence>
<dbReference type="EMBL" id="JMCB01000003">
    <property type="protein sequence ID" value="KFE70763.1"/>
    <property type="molecule type" value="Genomic_DNA"/>
</dbReference>
<name>A0A085WSV0_9BACT</name>
<keyword evidence="2" id="KW-1185">Reference proteome</keyword>